<name>A0A9Q1JNE8_9CARY</name>
<sequence length="159" mass="17974">MASVRKVIDMKIKEVSVWLEFLVIDGNNFSDGKKRATCSHWKKATFISIAQYGSSNMMKHLEKCKAYQAGKDLKKEEVRKGKHSEINQRTKKKKNSLDQMWIGQVLNVLNFSLDDLGLGFSDGSDARCGTVANATSKAGVRVCREKRHQQARKALHEKC</sequence>
<proteinExistence type="predicted"/>
<accession>A0A9Q1JNE8</accession>
<organism evidence="1 2">
    <name type="scientific">Carnegiea gigantea</name>
    <dbReference type="NCBI Taxonomy" id="171969"/>
    <lineage>
        <taxon>Eukaryota</taxon>
        <taxon>Viridiplantae</taxon>
        <taxon>Streptophyta</taxon>
        <taxon>Embryophyta</taxon>
        <taxon>Tracheophyta</taxon>
        <taxon>Spermatophyta</taxon>
        <taxon>Magnoliopsida</taxon>
        <taxon>eudicotyledons</taxon>
        <taxon>Gunneridae</taxon>
        <taxon>Pentapetalae</taxon>
        <taxon>Caryophyllales</taxon>
        <taxon>Cactineae</taxon>
        <taxon>Cactaceae</taxon>
        <taxon>Cactoideae</taxon>
        <taxon>Echinocereeae</taxon>
        <taxon>Carnegiea</taxon>
    </lineage>
</organism>
<dbReference type="OrthoDB" id="1873329at2759"/>
<keyword evidence="2" id="KW-1185">Reference proteome</keyword>
<dbReference type="EMBL" id="JAKOGI010001211">
    <property type="protein sequence ID" value="KAJ8426963.1"/>
    <property type="molecule type" value="Genomic_DNA"/>
</dbReference>
<protein>
    <submittedName>
        <fullName evidence="1">Uncharacterized protein</fullName>
    </submittedName>
</protein>
<dbReference type="AlphaFoldDB" id="A0A9Q1JNE8"/>
<dbReference type="Proteomes" id="UP001153076">
    <property type="component" value="Unassembled WGS sequence"/>
</dbReference>
<gene>
    <name evidence="1" type="ORF">Cgig2_027687</name>
</gene>
<reference evidence="1" key="1">
    <citation type="submission" date="2022-04" db="EMBL/GenBank/DDBJ databases">
        <title>Carnegiea gigantea Genome sequencing and assembly v2.</title>
        <authorList>
            <person name="Copetti D."/>
            <person name="Sanderson M.J."/>
            <person name="Burquez A."/>
            <person name="Wojciechowski M.F."/>
        </authorList>
    </citation>
    <scope>NUCLEOTIDE SEQUENCE</scope>
    <source>
        <strain evidence="1">SGP5-SGP5p</strain>
        <tissue evidence="1">Aerial part</tissue>
    </source>
</reference>
<evidence type="ECO:0000313" key="2">
    <source>
        <dbReference type="Proteomes" id="UP001153076"/>
    </source>
</evidence>
<evidence type="ECO:0000313" key="1">
    <source>
        <dbReference type="EMBL" id="KAJ8426963.1"/>
    </source>
</evidence>
<comment type="caution">
    <text evidence="1">The sequence shown here is derived from an EMBL/GenBank/DDBJ whole genome shotgun (WGS) entry which is preliminary data.</text>
</comment>